<sequence>MIYNISSVYRMEFKRIVLLLITFLLGVFAEKPKDGEVLAVTPRDLKLTPFNLSALILVSLFTMLIIFIVNLTINTDTPTRFEEKMPPIMKEY</sequence>
<keyword evidence="2" id="KW-0732">Signal</keyword>
<keyword evidence="1" id="KW-0812">Transmembrane</keyword>
<reference evidence="3" key="1">
    <citation type="submission" date="2022-10" db="EMBL/GenBank/DDBJ databases">
        <title>Adaptive evolution leads to modifications in subtelomeric GC content in a zoonotic Cryptosporidium species.</title>
        <authorList>
            <person name="Li J."/>
            <person name="Feng Y."/>
            <person name="Xiao L."/>
        </authorList>
    </citation>
    <scope>NUCLEOTIDE SEQUENCE</scope>
    <source>
        <strain evidence="3">33844</strain>
    </source>
</reference>
<comment type="caution">
    <text evidence="3">The sequence shown here is derived from an EMBL/GenBank/DDBJ whole genome shotgun (WGS) entry which is preliminary data.</text>
</comment>
<feature type="signal peptide" evidence="2">
    <location>
        <begin position="1"/>
        <end position="29"/>
    </location>
</feature>
<dbReference type="EMBL" id="JAPCXC010000103">
    <property type="protein sequence ID" value="KAJ1605269.1"/>
    <property type="molecule type" value="Genomic_DNA"/>
</dbReference>
<name>A0A9D5DE82_9CRYT</name>
<evidence type="ECO:0000256" key="2">
    <source>
        <dbReference type="SAM" id="SignalP"/>
    </source>
</evidence>
<dbReference type="AlphaFoldDB" id="A0A9D5DE82"/>
<feature type="transmembrane region" description="Helical" evidence="1">
    <location>
        <begin position="53"/>
        <end position="73"/>
    </location>
</feature>
<protein>
    <submittedName>
        <fullName evidence="3">Uncharacterized protein</fullName>
    </submittedName>
</protein>
<organism evidence="3">
    <name type="scientific">Cryptosporidium canis</name>
    <dbReference type="NCBI Taxonomy" id="195482"/>
    <lineage>
        <taxon>Eukaryota</taxon>
        <taxon>Sar</taxon>
        <taxon>Alveolata</taxon>
        <taxon>Apicomplexa</taxon>
        <taxon>Conoidasida</taxon>
        <taxon>Coccidia</taxon>
        <taxon>Eucoccidiorida</taxon>
        <taxon>Eimeriorina</taxon>
        <taxon>Cryptosporidiidae</taxon>
        <taxon>Cryptosporidium</taxon>
    </lineage>
</organism>
<dbReference type="OrthoDB" id="340575at2759"/>
<evidence type="ECO:0000313" key="3">
    <source>
        <dbReference type="EMBL" id="KAJ1605269.1"/>
    </source>
</evidence>
<proteinExistence type="predicted"/>
<feature type="chain" id="PRO_5039589783" evidence="2">
    <location>
        <begin position="30"/>
        <end position="92"/>
    </location>
</feature>
<dbReference type="Proteomes" id="UP001067231">
    <property type="component" value="Unassembled WGS sequence"/>
</dbReference>
<keyword evidence="1" id="KW-0472">Membrane</keyword>
<evidence type="ECO:0000256" key="1">
    <source>
        <dbReference type="SAM" id="Phobius"/>
    </source>
</evidence>
<keyword evidence="1" id="KW-1133">Transmembrane helix</keyword>
<gene>
    <name evidence="3" type="ORF">OJ253_3236</name>
</gene>
<accession>A0A9D5DE82</accession>